<protein>
    <submittedName>
        <fullName evidence="1">Uncharacterized protein</fullName>
    </submittedName>
</protein>
<organism evidence="1 2">
    <name type="scientific">Coccomyxa subellipsoidea (strain C-169)</name>
    <name type="common">Green microalga</name>
    <dbReference type="NCBI Taxonomy" id="574566"/>
    <lineage>
        <taxon>Eukaryota</taxon>
        <taxon>Viridiplantae</taxon>
        <taxon>Chlorophyta</taxon>
        <taxon>core chlorophytes</taxon>
        <taxon>Trebouxiophyceae</taxon>
        <taxon>Trebouxiophyceae incertae sedis</taxon>
        <taxon>Coccomyxaceae</taxon>
        <taxon>Coccomyxa</taxon>
        <taxon>Coccomyxa subellipsoidea</taxon>
    </lineage>
</organism>
<keyword evidence="2" id="KW-1185">Reference proteome</keyword>
<proteinExistence type="predicted"/>
<sequence>MKEETPGGTPATCVRAQLGGRAEDITSRLAPVIKREGRGWSADPEGTPRGQHGHWRLWQAWGGRAGLGHGGRCTAAALRPGGTEKRVIIIIII</sequence>
<comment type="caution">
    <text evidence="1">The sequence shown here is derived from an EMBL/GenBank/DDBJ whole genome shotgun (WGS) entry which is preliminary data.</text>
</comment>
<name>I0YWD8_COCSC</name>
<dbReference type="GeneID" id="17040694"/>
<gene>
    <name evidence="1" type="ORF">COCSUDRAFT_63844</name>
</gene>
<evidence type="ECO:0000313" key="2">
    <source>
        <dbReference type="Proteomes" id="UP000007264"/>
    </source>
</evidence>
<dbReference type="RefSeq" id="XP_005647251.1">
    <property type="nucleotide sequence ID" value="XM_005647194.1"/>
</dbReference>
<dbReference type="EMBL" id="AGSI01000009">
    <property type="protein sequence ID" value="EIE22707.1"/>
    <property type="molecule type" value="Genomic_DNA"/>
</dbReference>
<dbReference type="KEGG" id="csl:COCSUDRAFT_63844"/>
<dbReference type="Proteomes" id="UP000007264">
    <property type="component" value="Unassembled WGS sequence"/>
</dbReference>
<evidence type="ECO:0000313" key="1">
    <source>
        <dbReference type="EMBL" id="EIE22707.1"/>
    </source>
</evidence>
<dbReference type="AlphaFoldDB" id="I0YWD8"/>
<accession>I0YWD8</accession>
<reference evidence="1 2" key="1">
    <citation type="journal article" date="2012" name="Genome Biol.">
        <title>The genome of the polar eukaryotic microalga coccomyxa subellipsoidea reveals traits of cold adaptation.</title>
        <authorList>
            <person name="Blanc G."/>
            <person name="Agarkova I."/>
            <person name="Grimwood J."/>
            <person name="Kuo A."/>
            <person name="Brueggeman A."/>
            <person name="Dunigan D."/>
            <person name="Gurnon J."/>
            <person name="Ladunga I."/>
            <person name="Lindquist E."/>
            <person name="Lucas S."/>
            <person name="Pangilinan J."/>
            <person name="Proschold T."/>
            <person name="Salamov A."/>
            <person name="Schmutz J."/>
            <person name="Weeks D."/>
            <person name="Yamada T."/>
            <person name="Claverie J.M."/>
            <person name="Grigoriev I."/>
            <person name="Van Etten J."/>
            <person name="Lomsadze A."/>
            <person name="Borodovsky M."/>
        </authorList>
    </citation>
    <scope>NUCLEOTIDE SEQUENCE [LARGE SCALE GENOMIC DNA]</scope>
    <source>
        <strain evidence="1 2">C-169</strain>
    </source>
</reference>